<evidence type="ECO:0000313" key="2">
    <source>
        <dbReference type="EMBL" id="CCD20609.1"/>
    </source>
</evidence>
<feature type="compositionally biased region" description="Polar residues" evidence="1">
    <location>
        <begin position="1"/>
        <end position="10"/>
    </location>
</feature>
<accession>F9WSS0</accession>
<protein>
    <submittedName>
        <fullName evidence="2">Uncharacterized protein</fullName>
    </submittedName>
</protein>
<dbReference type="AlphaFoldDB" id="F9WSS0"/>
<feature type="compositionally biased region" description="Basic and acidic residues" evidence="1">
    <location>
        <begin position="144"/>
        <end position="162"/>
    </location>
</feature>
<name>F9WSS0_TRYVY</name>
<evidence type="ECO:0000313" key="3">
    <source>
        <dbReference type="Proteomes" id="UP000009027"/>
    </source>
</evidence>
<gene>
    <name evidence="2" type="ORF">TvY486_0034670</name>
</gene>
<organism evidence="2 3">
    <name type="scientific">Trypanosoma vivax (strain Y486)</name>
    <dbReference type="NCBI Taxonomy" id="1055687"/>
    <lineage>
        <taxon>Eukaryota</taxon>
        <taxon>Discoba</taxon>
        <taxon>Euglenozoa</taxon>
        <taxon>Kinetoplastea</taxon>
        <taxon>Metakinetoplastina</taxon>
        <taxon>Trypanosomatida</taxon>
        <taxon>Trypanosomatidae</taxon>
        <taxon>Trypanosoma</taxon>
        <taxon>Duttonella</taxon>
    </lineage>
</organism>
<feature type="compositionally biased region" description="Basic and acidic residues" evidence="1">
    <location>
        <begin position="191"/>
        <end position="208"/>
    </location>
</feature>
<dbReference type="EMBL" id="CAEX01005976">
    <property type="protein sequence ID" value="CCD20609.1"/>
    <property type="molecule type" value="Genomic_DNA"/>
</dbReference>
<dbReference type="Proteomes" id="UP000009027">
    <property type="component" value="Unassembled WGS sequence"/>
</dbReference>
<feature type="compositionally biased region" description="Polar residues" evidence="1">
    <location>
        <begin position="79"/>
        <end position="97"/>
    </location>
</feature>
<reference evidence="2 3" key="1">
    <citation type="journal article" date="2012" name="Proc. Natl. Acad. Sci. U.S.A.">
        <title>Antigenic diversity is generated by distinct evolutionary mechanisms in African trypanosome species.</title>
        <authorList>
            <person name="Jackson A.P."/>
            <person name="Berry A."/>
            <person name="Aslett M."/>
            <person name="Allison H.C."/>
            <person name="Burton P."/>
            <person name="Vavrova-Anderson J."/>
            <person name="Brown R."/>
            <person name="Browne H."/>
            <person name="Corton N."/>
            <person name="Hauser H."/>
            <person name="Gamble J."/>
            <person name="Gilderthorp R."/>
            <person name="Marcello L."/>
            <person name="McQuillan J."/>
            <person name="Otto T.D."/>
            <person name="Quail M.A."/>
            <person name="Sanders M.J."/>
            <person name="van Tonder A."/>
            <person name="Ginger M.L."/>
            <person name="Field M.C."/>
            <person name="Barry J.D."/>
            <person name="Hertz-Fowler C."/>
            <person name="Berriman M."/>
        </authorList>
    </citation>
    <scope>NUCLEOTIDE SEQUENCE</scope>
    <source>
        <strain evidence="2 3">Y486</strain>
    </source>
</reference>
<dbReference type="VEuPathDB" id="TriTrypDB:TvY486_0034670"/>
<feature type="region of interest" description="Disordered" evidence="1">
    <location>
        <begin position="1"/>
        <end position="309"/>
    </location>
</feature>
<sequence length="309" mass="34747">MKQGKENTGMQGKGKRATAKNNITTKAQQTTNTNAQTHARPNMRKEKRPHASKRKKDREDAGTTTSTKRRAADAHRTRSNNNGKNKQASTNTPTESQQRARRRWKKGESMAANKKHRTKNARAPTNKNPRAAHHVAGRTHSMKTRKEQQQDSGKKTTKEGKNEKKKRTTCARGCRRVKGKQGTQGQRKAAQRTDTEPRHTGSEGRQGRTENTTNSRGGDPHKGNAKSITWKHQHSATQNTSMQQPQAKRRSTGANAKGKHIDTARGHQAPRYTQRNRKLNTKSEKEKRCALGQSCGDNNKNTSKRFVRK</sequence>
<feature type="compositionally biased region" description="Basic residues" evidence="1">
    <location>
        <begin position="41"/>
        <end position="56"/>
    </location>
</feature>
<feature type="compositionally biased region" description="Basic residues" evidence="1">
    <location>
        <begin position="163"/>
        <end position="179"/>
    </location>
</feature>
<feature type="compositionally biased region" description="Low complexity" evidence="1">
    <location>
        <begin position="20"/>
        <end position="37"/>
    </location>
</feature>
<feature type="compositionally biased region" description="Basic residues" evidence="1">
    <location>
        <begin position="130"/>
        <end position="143"/>
    </location>
</feature>
<evidence type="ECO:0000256" key="1">
    <source>
        <dbReference type="SAM" id="MobiDB-lite"/>
    </source>
</evidence>
<keyword evidence="3" id="KW-1185">Reference proteome</keyword>
<proteinExistence type="predicted"/>
<feature type="compositionally biased region" description="Polar residues" evidence="1">
    <location>
        <begin position="235"/>
        <end position="246"/>
    </location>
</feature>